<evidence type="ECO:0000256" key="2">
    <source>
        <dbReference type="ARBA" id="ARBA00023239"/>
    </source>
</evidence>
<evidence type="ECO:0000259" key="3">
    <source>
        <dbReference type="Pfam" id="PF00694"/>
    </source>
</evidence>
<dbReference type="InterPro" id="IPR000573">
    <property type="entry name" value="AconitaseA/IPMdHydase_ssu_swvl"/>
</dbReference>
<name>A0A858ZW79_9BURK</name>
<dbReference type="GO" id="GO:0016836">
    <property type="term" value="F:hydro-lyase activity"/>
    <property type="evidence" value="ECO:0007669"/>
    <property type="project" value="InterPro"/>
</dbReference>
<accession>A0A858ZW79</accession>
<evidence type="ECO:0000313" key="5">
    <source>
        <dbReference type="Proteomes" id="UP000500755"/>
    </source>
</evidence>
<organism evidence="4 5">
    <name type="scientific">Alicycliphilus denitrificans</name>
    <dbReference type="NCBI Taxonomy" id="179636"/>
    <lineage>
        <taxon>Bacteria</taxon>
        <taxon>Pseudomonadati</taxon>
        <taxon>Pseudomonadota</taxon>
        <taxon>Betaproteobacteria</taxon>
        <taxon>Burkholderiales</taxon>
        <taxon>Comamonadaceae</taxon>
        <taxon>Alicycliphilus</taxon>
    </lineage>
</organism>
<dbReference type="EMBL" id="CP051298">
    <property type="protein sequence ID" value="QKD45240.1"/>
    <property type="molecule type" value="Genomic_DNA"/>
</dbReference>
<dbReference type="NCBIfam" id="TIGR02087">
    <property type="entry name" value="LEUD_arch"/>
    <property type="match status" value="1"/>
</dbReference>
<dbReference type="RefSeq" id="WP_013520171.1">
    <property type="nucleotide sequence ID" value="NZ_CP051298.1"/>
</dbReference>
<evidence type="ECO:0000313" key="4">
    <source>
        <dbReference type="EMBL" id="QKD45240.1"/>
    </source>
</evidence>
<dbReference type="Pfam" id="PF00694">
    <property type="entry name" value="Aconitase_C"/>
    <property type="match status" value="1"/>
</dbReference>
<protein>
    <submittedName>
        <fullName evidence="4">3-isopropylmalate dehydratase</fullName>
    </submittedName>
</protein>
<reference evidence="4 5" key="1">
    <citation type="submission" date="2020-05" db="EMBL/GenBank/DDBJ databases">
        <title>Complete genome sequence of Alicycliphilus denitrificans DP3.</title>
        <authorList>
            <person name="Chen X."/>
        </authorList>
    </citation>
    <scope>NUCLEOTIDE SEQUENCE [LARGE SCALE GENOMIC DNA]</scope>
    <source>
        <strain evidence="4 5">DP3</strain>
    </source>
</reference>
<sequence length="189" mass="20312">MSTTAVPAACMPTDAPGRCWVFGDDINTDYLAPGKYMKYGIDVIAQHCLEDVEPCFAREVRAGDLIIAGRNFGAGSSREQAVEVLRHLGVRCVVAQSFAGLFYRNGFNLGLPLLLGPAAMEAPAWGIAPGALACLDLEQARLQLPDTQQALQCQPIPPHLLALVTDGGLVPHLRKRIARERLHSTASNP</sequence>
<dbReference type="AlphaFoldDB" id="A0A858ZW79"/>
<gene>
    <name evidence="4" type="ORF">HF896_17200</name>
</gene>
<proteinExistence type="inferred from homology"/>
<dbReference type="InterPro" id="IPR011827">
    <property type="entry name" value="LeuD_type2/HacB/DmdB"/>
</dbReference>
<keyword evidence="2" id="KW-0456">Lyase</keyword>
<dbReference type="SUPFAM" id="SSF52016">
    <property type="entry name" value="LeuD/IlvD-like"/>
    <property type="match status" value="1"/>
</dbReference>
<dbReference type="Gene3D" id="3.20.19.10">
    <property type="entry name" value="Aconitase, domain 4"/>
    <property type="match status" value="1"/>
</dbReference>
<dbReference type="InterPro" id="IPR015928">
    <property type="entry name" value="Aconitase/3IPM_dehydase_swvl"/>
</dbReference>
<dbReference type="PANTHER" id="PTHR43345">
    <property type="entry name" value="3-ISOPROPYLMALATE DEHYDRATASE SMALL SUBUNIT 2-RELATED-RELATED"/>
    <property type="match status" value="1"/>
</dbReference>
<feature type="domain" description="Aconitase A/isopropylmalate dehydratase small subunit swivel" evidence="3">
    <location>
        <begin position="65"/>
        <end position="111"/>
    </location>
</feature>
<evidence type="ECO:0000256" key="1">
    <source>
        <dbReference type="ARBA" id="ARBA00009869"/>
    </source>
</evidence>
<dbReference type="PANTHER" id="PTHR43345:SF2">
    <property type="entry name" value="3-ISOPROPYLMALATE DEHYDRATASE SMALL SUBUNIT 1"/>
    <property type="match status" value="1"/>
</dbReference>
<dbReference type="Proteomes" id="UP000500755">
    <property type="component" value="Chromosome"/>
</dbReference>
<dbReference type="InterPro" id="IPR050075">
    <property type="entry name" value="LeuD"/>
</dbReference>
<comment type="similarity">
    <text evidence="1">Belongs to the LeuD family. LeuD type 2 subfamily.</text>
</comment>